<name>A0A3M8BXK8_9BACL</name>
<evidence type="ECO:0000313" key="4">
    <source>
        <dbReference type="Proteomes" id="UP000282028"/>
    </source>
</evidence>
<keyword evidence="1" id="KW-0812">Transmembrane</keyword>
<organism evidence="3 4">
    <name type="scientific">Brevibacillus invocatus</name>
    <dbReference type="NCBI Taxonomy" id="173959"/>
    <lineage>
        <taxon>Bacteria</taxon>
        <taxon>Bacillati</taxon>
        <taxon>Bacillota</taxon>
        <taxon>Bacilli</taxon>
        <taxon>Bacillales</taxon>
        <taxon>Paenibacillaceae</taxon>
        <taxon>Brevibacillus</taxon>
    </lineage>
</organism>
<accession>A0A3M8BXK8</accession>
<gene>
    <name evidence="3" type="ORF">EDM52_21275</name>
</gene>
<evidence type="ECO:0000256" key="1">
    <source>
        <dbReference type="SAM" id="Phobius"/>
    </source>
</evidence>
<proteinExistence type="predicted"/>
<evidence type="ECO:0000259" key="2">
    <source>
        <dbReference type="Pfam" id="PF11127"/>
    </source>
</evidence>
<dbReference type="InterPro" id="IPR021309">
    <property type="entry name" value="YgaP-like_TM"/>
</dbReference>
<feature type="transmembrane region" description="Helical" evidence="1">
    <location>
        <begin position="7"/>
        <end position="23"/>
    </location>
</feature>
<comment type="caution">
    <text evidence="3">The sequence shown here is derived from an EMBL/GenBank/DDBJ whole genome shotgun (WGS) entry which is preliminary data.</text>
</comment>
<evidence type="ECO:0000313" key="3">
    <source>
        <dbReference type="EMBL" id="RNB68158.1"/>
    </source>
</evidence>
<keyword evidence="1" id="KW-0472">Membrane</keyword>
<keyword evidence="4" id="KW-1185">Reference proteome</keyword>
<protein>
    <submittedName>
        <fullName evidence="3">DUF2892 domain-containing protein</fullName>
    </submittedName>
</protein>
<feature type="domain" description="Inner membrane protein YgaP-like transmembrane" evidence="2">
    <location>
        <begin position="3"/>
        <end position="59"/>
    </location>
</feature>
<keyword evidence="1" id="KW-1133">Transmembrane helix</keyword>
<dbReference type="Pfam" id="PF11127">
    <property type="entry name" value="YgaP-like_TM"/>
    <property type="match status" value="1"/>
</dbReference>
<sequence length="60" mass="7158">MQILDRTLRSLFSILLLSLLFLFESNWRFFGLLGLFPLFNPFTGICFFYRLFGINTCRVK</sequence>
<reference evidence="3 4" key="1">
    <citation type="submission" date="2018-10" db="EMBL/GenBank/DDBJ databases">
        <title>Phylogenomics of Brevibacillus.</title>
        <authorList>
            <person name="Dunlap C."/>
        </authorList>
    </citation>
    <scope>NUCLEOTIDE SEQUENCE [LARGE SCALE GENOMIC DNA]</scope>
    <source>
        <strain evidence="3 4">JCM 12215</strain>
    </source>
</reference>
<dbReference type="Proteomes" id="UP000282028">
    <property type="component" value="Unassembled WGS sequence"/>
</dbReference>
<dbReference type="EMBL" id="RHHR01000046">
    <property type="protein sequence ID" value="RNB68158.1"/>
    <property type="molecule type" value="Genomic_DNA"/>
</dbReference>
<feature type="transmembrane region" description="Helical" evidence="1">
    <location>
        <begin position="29"/>
        <end position="52"/>
    </location>
</feature>
<dbReference type="AlphaFoldDB" id="A0A3M8BXK8"/>